<sequence>MHLVLTYRSKGLIKRLWQLLVQHLNSTVHIQPRVICKLFWKDYQQWREVLMGFTHSKLQGCRNLLNSFSLRATAQLQSPHQLGRLFPQKAC</sequence>
<reference evidence="1" key="1">
    <citation type="submission" date="2018-02" db="EMBL/GenBank/DDBJ databases">
        <title>Rhizophora mucronata_Transcriptome.</title>
        <authorList>
            <person name="Meera S.P."/>
            <person name="Sreeshan A."/>
            <person name="Augustine A."/>
        </authorList>
    </citation>
    <scope>NUCLEOTIDE SEQUENCE</scope>
    <source>
        <tissue evidence="1">Leaf</tissue>
    </source>
</reference>
<evidence type="ECO:0000313" key="1">
    <source>
        <dbReference type="EMBL" id="MBW88708.1"/>
    </source>
</evidence>
<dbReference type="EMBL" id="GGEC01008225">
    <property type="protein sequence ID" value="MBW88708.1"/>
    <property type="molecule type" value="Transcribed_RNA"/>
</dbReference>
<proteinExistence type="predicted"/>
<accession>A0A2P2J5E8</accession>
<dbReference type="AlphaFoldDB" id="A0A2P2J5E8"/>
<organism evidence="1">
    <name type="scientific">Rhizophora mucronata</name>
    <name type="common">Asiatic mangrove</name>
    <dbReference type="NCBI Taxonomy" id="61149"/>
    <lineage>
        <taxon>Eukaryota</taxon>
        <taxon>Viridiplantae</taxon>
        <taxon>Streptophyta</taxon>
        <taxon>Embryophyta</taxon>
        <taxon>Tracheophyta</taxon>
        <taxon>Spermatophyta</taxon>
        <taxon>Magnoliopsida</taxon>
        <taxon>eudicotyledons</taxon>
        <taxon>Gunneridae</taxon>
        <taxon>Pentapetalae</taxon>
        <taxon>rosids</taxon>
        <taxon>fabids</taxon>
        <taxon>Malpighiales</taxon>
        <taxon>Rhizophoraceae</taxon>
        <taxon>Rhizophora</taxon>
    </lineage>
</organism>
<name>A0A2P2J5E8_RHIMU</name>
<protein>
    <submittedName>
        <fullName evidence="1">Uncharacterized protein</fullName>
    </submittedName>
</protein>